<evidence type="ECO:0000313" key="2">
    <source>
        <dbReference type="EMBL" id="KAI5076034.1"/>
    </source>
</evidence>
<comment type="caution">
    <text evidence="2">The sequence shown here is derived from an EMBL/GenBank/DDBJ whole genome shotgun (WGS) entry which is preliminary data.</text>
</comment>
<evidence type="ECO:0000313" key="3">
    <source>
        <dbReference type="Proteomes" id="UP000886520"/>
    </source>
</evidence>
<reference evidence="2" key="1">
    <citation type="submission" date="2021-01" db="EMBL/GenBank/DDBJ databases">
        <title>Adiantum capillus-veneris genome.</title>
        <authorList>
            <person name="Fang Y."/>
            <person name="Liao Q."/>
        </authorList>
    </citation>
    <scope>NUCLEOTIDE SEQUENCE</scope>
    <source>
        <strain evidence="2">H3</strain>
        <tissue evidence="2">Leaf</tissue>
    </source>
</reference>
<protein>
    <submittedName>
        <fullName evidence="2">Uncharacterized protein</fullName>
    </submittedName>
</protein>
<organism evidence="2 3">
    <name type="scientific">Adiantum capillus-veneris</name>
    <name type="common">Maidenhair fern</name>
    <dbReference type="NCBI Taxonomy" id="13818"/>
    <lineage>
        <taxon>Eukaryota</taxon>
        <taxon>Viridiplantae</taxon>
        <taxon>Streptophyta</taxon>
        <taxon>Embryophyta</taxon>
        <taxon>Tracheophyta</taxon>
        <taxon>Polypodiopsida</taxon>
        <taxon>Polypodiidae</taxon>
        <taxon>Polypodiales</taxon>
        <taxon>Pteridineae</taxon>
        <taxon>Pteridaceae</taxon>
        <taxon>Vittarioideae</taxon>
        <taxon>Adiantum</taxon>
    </lineage>
</organism>
<feature type="coiled-coil region" evidence="1">
    <location>
        <begin position="61"/>
        <end position="88"/>
    </location>
</feature>
<accession>A0A9D4UY33</accession>
<proteinExistence type="predicted"/>
<dbReference type="Proteomes" id="UP000886520">
    <property type="component" value="Chromosome 8"/>
</dbReference>
<dbReference type="EMBL" id="JABFUD020000008">
    <property type="protein sequence ID" value="KAI5076034.1"/>
    <property type="molecule type" value="Genomic_DNA"/>
</dbReference>
<keyword evidence="3" id="KW-1185">Reference proteome</keyword>
<name>A0A9D4UY33_ADICA</name>
<evidence type="ECO:0000256" key="1">
    <source>
        <dbReference type="SAM" id="Coils"/>
    </source>
</evidence>
<sequence length="136" mass="16117">MDCRHTLFEVRKKLTEAMQQLEWSLNLERRATKEHLMHTHDHINEQQKDLLDRVMAGKENIPRMEGSIKLKEESISNLEREASKQKEITEKTIKMLQEIEALDTSTKEDEHDPKTSYNEAPRFCRIMAQDLSWNLP</sequence>
<keyword evidence="1" id="KW-0175">Coiled coil</keyword>
<dbReference type="AlphaFoldDB" id="A0A9D4UY33"/>
<gene>
    <name evidence="2" type="ORF">GOP47_0008099</name>
</gene>